<dbReference type="EMBL" id="PYDT01000005">
    <property type="protein sequence ID" value="THU60197.1"/>
    <property type="molecule type" value="Genomic_DNA"/>
</dbReference>
<reference evidence="1 2" key="1">
    <citation type="journal article" date="2019" name="Nat. Plants">
        <title>Genome sequencing of Musa balbisiana reveals subgenome evolution and function divergence in polyploid bananas.</title>
        <authorList>
            <person name="Yao X."/>
        </authorList>
    </citation>
    <scope>NUCLEOTIDE SEQUENCE [LARGE SCALE GENOMIC DNA]</scope>
    <source>
        <strain evidence="2">cv. DH-PKW</strain>
        <tissue evidence="1">Leaves</tissue>
    </source>
</reference>
<organism evidence="1 2">
    <name type="scientific">Musa balbisiana</name>
    <name type="common">Banana</name>
    <dbReference type="NCBI Taxonomy" id="52838"/>
    <lineage>
        <taxon>Eukaryota</taxon>
        <taxon>Viridiplantae</taxon>
        <taxon>Streptophyta</taxon>
        <taxon>Embryophyta</taxon>
        <taxon>Tracheophyta</taxon>
        <taxon>Spermatophyta</taxon>
        <taxon>Magnoliopsida</taxon>
        <taxon>Liliopsida</taxon>
        <taxon>Zingiberales</taxon>
        <taxon>Musaceae</taxon>
        <taxon>Musa</taxon>
    </lineage>
</organism>
<comment type="caution">
    <text evidence="1">The sequence shown here is derived from an EMBL/GenBank/DDBJ whole genome shotgun (WGS) entry which is preliminary data.</text>
</comment>
<protein>
    <submittedName>
        <fullName evidence="1">Uncharacterized protein</fullName>
    </submittedName>
</protein>
<sequence length="83" mass="9082">MTPDEADAVVIGFSSPGNLPTIGMSQSLSTQLPLIGFSDLENYITLLSAFLPKRMGSASLELCKGFFLHIAAQRLQKRFIYCL</sequence>
<evidence type="ECO:0000313" key="2">
    <source>
        <dbReference type="Proteomes" id="UP000317650"/>
    </source>
</evidence>
<proteinExistence type="predicted"/>
<gene>
    <name evidence="1" type="ORF">C4D60_Mb07t10110</name>
</gene>
<accession>A0A4S8JE89</accession>
<dbReference type="Proteomes" id="UP000317650">
    <property type="component" value="Chromosome 7"/>
</dbReference>
<evidence type="ECO:0000313" key="1">
    <source>
        <dbReference type="EMBL" id="THU60197.1"/>
    </source>
</evidence>
<name>A0A4S8JE89_MUSBA</name>
<keyword evidence="2" id="KW-1185">Reference proteome</keyword>
<dbReference type="AlphaFoldDB" id="A0A4S8JE89"/>